<dbReference type="InterPro" id="IPR008258">
    <property type="entry name" value="Transglycosylase_SLT_dom_1"/>
</dbReference>
<evidence type="ECO:0000313" key="3">
    <source>
        <dbReference type="EMBL" id="ASD48446.1"/>
    </source>
</evidence>
<organism evidence="3">
    <name type="scientific">Alcaligenes faecalis</name>
    <dbReference type="NCBI Taxonomy" id="511"/>
    <lineage>
        <taxon>Bacteria</taxon>
        <taxon>Pseudomonadati</taxon>
        <taxon>Pseudomonadota</taxon>
        <taxon>Betaproteobacteria</taxon>
        <taxon>Burkholderiales</taxon>
        <taxon>Alcaligenaceae</taxon>
        <taxon>Alcaligenes</taxon>
    </lineage>
</organism>
<dbReference type="InterPro" id="IPR023346">
    <property type="entry name" value="Lysozyme-like_dom_sf"/>
</dbReference>
<protein>
    <recommendedName>
        <fullName evidence="2">Transglycosylase SLT domain-containing protein</fullName>
    </recommendedName>
</protein>
<feature type="chain" id="PRO_5011109065" description="Transglycosylase SLT domain-containing protein" evidence="1">
    <location>
        <begin position="24"/>
        <end position="185"/>
    </location>
</feature>
<reference evidence="3" key="1">
    <citation type="submission" date="2017-02" db="EMBL/GenBank/DDBJ databases">
        <title>Emergence of VIM metallo-beta-lactamase producing Alcaligenes faecalis in GAZA, Palestine.</title>
        <authorList>
            <person name="Al Laham N."/>
            <person name="Chavda K."/>
            <person name="Cienfuegos V."/>
            <person name="Kreiswirth B."/>
            <person name="Chen L."/>
        </authorList>
    </citation>
    <scope>NUCLEOTIDE SEQUENCE</scope>
    <source>
        <strain evidence="3">GZAF1</strain>
        <plasmid evidence="3">pGZAF1_VIM</plasmid>
    </source>
</reference>
<keyword evidence="3" id="KW-0614">Plasmid</keyword>
<geneLocation type="plasmid" evidence="3">
    <name>pGZAF1_VIM</name>
</geneLocation>
<dbReference type="RefSeq" id="WP_253248734.1">
    <property type="nucleotide sequence ID" value="NZ_CP039545.1"/>
</dbReference>
<dbReference type="AlphaFoldDB" id="A0A1Z3MKW2"/>
<feature type="signal peptide" evidence="1">
    <location>
        <begin position="1"/>
        <end position="23"/>
    </location>
</feature>
<proteinExistence type="predicted"/>
<name>A0A1Z3MKW2_ALCFA</name>
<feature type="domain" description="Transglycosylase SLT" evidence="2">
    <location>
        <begin position="37"/>
        <end position="154"/>
    </location>
</feature>
<keyword evidence="1" id="KW-0732">Signal</keyword>
<evidence type="ECO:0000259" key="2">
    <source>
        <dbReference type="Pfam" id="PF01464"/>
    </source>
</evidence>
<sequence>MKPLFLSSLLLSTMLMTSAPVVAFDLSNTPYHVVGTEKGLDPLLLYSVSLAESAFGSSEKGKIGPHAWTIRGNQAHYAASKEEAERTLRQYLDSGFNGVDVGLMQINVKWNGSRVSSPYELLDPMTNVRVAADVLNEAIASSPDDLILGIGRYHHWTEEARARNYGERVLAIYQNLKNLIKGEFR</sequence>
<dbReference type="SUPFAM" id="SSF53955">
    <property type="entry name" value="Lysozyme-like"/>
    <property type="match status" value="1"/>
</dbReference>
<accession>A0A1Z3MKW2</accession>
<dbReference type="EMBL" id="KY623659">
    <property type="protein sequence ID" value="ASD48446.1"/>
    <property type="molecule type" value="Genomic_DNA"/>
</dbReference>
<dbReference type="Gene3D" id="1.10.530.10">
    <property type="match status" value="1"/>
</dbReference>
<evidence type="ECO:0000256" key="1">
    <source>
        <dbReference type="SAM" id="SignalP"/>
    </source>
</evidence>
<dbReference type="Pfam" id="PF01464">
    <property type="entry name" value="SLT"/>
    <property type="match status" value="1"/>
</dbReference>